<evidence type="ECO:0000256" key="2">
    <source>
        <dbReference type="ARBA" id="ARBA00002819"/>
    </source>
</evidence>
<dbReference type="SUPFAM" id="SSF54373">
    <property type="entry name" value="FAD-linked reductases, C-terminal domain"/>
    <property type="match status" value="1"/>
</dbReference>
<dbReference type="HOGENOM" id="CLU_009667_4_0_1"/>
<dbReference type="InterPro" id="IPR049398">
    <property type="entry name" value="ETF-QO/FixC_UQ-bd"/>
</dbReference>
<keyword evidence="23" id="KW-1185">Reference proteome</keyword>
<dbReference type="SUPFAM" id="SSF54862">
    <property type="entry name" value="4Fe-4S ferredoxins"/>
    <property type="match status" value="1"/>
</dbReference>
<evidence type="ECO:0000256" key="9">
    <source>
        <dbReference type="ARBA" id="ARBA00022827"/>
    </source>
</evidence>
<evidence type="ECO:0000256" key="3">
    <source>
        <dbReference type="ARBA" id="ARBA00004273"/>
    </source>
</evidence>
<reference evidence="22 23" key="1">
    <citation type="submission" date="2014-04" db="EMBL/GenBank/DDBJ databases">
        <title>A new species of microsporidia sheds light on the evolution of extreme parasitism.</title>
        <authorList>
            <person name="Haag K.L."/>
            <person name="James T.Y."/>
            <person name="Larsson R."/>
            <person name="Schaer T.M."/>
            <person name="Refardt D."/>
            <person name="Pombert J.-F."/>
            <person name="Ebert D."/>
        </authorList>
    </citation>
    <scope>NUCLEOTIDE SEQUENCE [LARGE SCALE GENOMIC DNA]</scope>
    <source>
        <strain evidence="22 23">UGP3</strain>
        <tissue evidence="22">Spores</tissue>
    </source>
</reference>
<sequence length="591" mass="64721">MFRGQLLGVAIRRVNGKFSAFYKPSRAKFNLFSRAFSNSSAEDENEETDVLIVGGGPSGLSAAIKLKQLAAQKNRPIRVVLLEKGSEIGSHILSGAVLEPTALNELLPGWNEKPTSSNLPKFPVAQSVVQDEMILLSEKLSFALPKPPQMHNRGNFIISLSDFTKWLAEIAENLGVEIYPGTAASKVLYSSKGDGVVGIETNAVGIDKKGTKTSSYQPGIKFLSKITLFAEGCRGSLTKHLEEKFLLRENSFQTFGLGLKEIWDIKPENFKKGLVLHSVGWPLSHDTYGGSFMYHSGIENRIYIGMVVGLDYSNPYLSPYNEFQRWKHHPKISSFLEGGKCISYGARALNEGGIQSIPKLSFPGGALIGCCAGFLNVPKIKGTHTAMKSGILAAEAIMEASLNSAKMGALYEQNIKESWLWKELYAVRNVRPSFKYGLVAGLLYSGIETIIFRGKSPWTLKHHSPDHLTLKEAKDSVQITYPKPDGKISFPLLDNLARSGTNHDENQPCHLILSDPKIPVHVNLEKYAGPESRYCPAGVYEFVDSAGASSKRLQINAPNCLHCKTCDIKDPLQNITWDAPMGGGGPNYSGT</sequence>
<keyword evidence="8" id="KW-0999">Mitochondrion inner membrane</keyword>
<dbReference type="VEuPathDB" id="MicrosporidiaDB:DI09_9p320"/>
<evidence type="ECO:0000256" key="18">
    <source>
        <dbReference type="ARBA" id="ARBA00052682"/>
    </source>
</evidence>
<evidence type="ECO:0000256" key="16">
    <source>
        <dbReference type="ARBA" id="ARBA00023128"/>
    </source>
</evidence>
<feature type="domain" description="ETF-QO/FixC ubiquinone-binding" evidence="21">
    <location>
        <begin position="255"/>
        <end position="349"/>
    </location>
</feature>
<dbReference type="AlphaFoldDB" id="A0A098VME4"/>
<evidence type="ECO:0000256" key="13">
    <source>
        <dbReference type="ARBA" id="ARBA00023004"/>
    </source>
</evidence>
<keyword evidence="6 19" id="KW-0285">Flavoprotein</keyword>
<evidence type="ECO:0000259" key="20">
    <source>
        <dbReference type="Pfam" id="PF05187"/>
    </source>
</evidence>
<evidence type="ECO:0000313" key="22">
    <source>
        <dbReference type="EMBL" id="KGG49949.1"/>
    </source>
</evidence>
<gene>
    <name evidence="22" type="ORF">DI09_9p320</name>
</gene>
<protein>
    <recommendedName>
        <fullName evidence="19">Electron transfer flavoprotein-ubiquinone oxidoreductase</fullName>
        <shortName evidence="19">ETF-QO</shortName>
        <ecNumber evidence="19">1.5.5.1</ecNumber>
    </recommendedName>
</protein>
<comment type="function">
    <text evidence="2 19">Accepts electrons from ETF and reduces ubiquinone.</text>
</comment>
<evidence type="ECO:0000256" key="14">
    <source>
        <dbReference type="ARBA" id="ARBA00023014"/>
    </source>
</evidence>
<dbReference type="RefSeq" id="XP_013236376.1">
    <property type="nucleotide sequence ID" value="XM_013380922.1"/>
</dbReference>
<dbReference type="GeneID" id="25261184"/>
<accession>A0A098VME4</accession>
<dbReference type="Gene3D" id="3.30.9.90">
    <property type="match status" value="1"/>
</dbReference>
<evidence type="ECO:0000256" key="10">
    <source>
        <dbReference type="ARBA" id="ARBA00022946"/>
    </source>
</evidence>
<dbReference type="GO" id="GO:0051539">
    <property type="term" value="F:4 iron, 4 sulfur cluster binding"/>
    <property type="evidence" value="ECO:0007669"/>
    <property type="project" value="UniProtKB-UniRule"/>
</dbReference>
<evidence type="ECO:0000256" key="4">
    <source>
        <dbReference type="ARBA" id="ARBA00006796"/>
    </source>
</evidence>
<keyword evidence="12 19" id="KW-0560">Oxidoreductase</keyword>
<comment type="caution">
    <text evidence="22">The sequence shown here is derived from an EMBL/GenBank/DDBJ whole genome shotgun (WGS) entry which is preliminary data.</text>
</comment>
<evidence type="ECO:0000256" key="8">
    <source>
        <dbReference type="ARBA" id="ARBA00022792"/>
    </source>
</evidence>
<dbReference type="SUPFAM" id="SSF51905">
    <property type="entry name" value="FAD/NAD(P)-binding domain"/>
    <property type="match status" value="1"/>
</dbReference>
<evidence type="ECO:0000256" key="6">
    <source>
        <dbReference type="ARBA" id="ARBA00022630"/>
    </source>
</evidence>
<keyword evidence="5 19" id="KW-0813">Transport</keyword>
<dbReference type="Pfam" id="PF21162">
    <property type="entry name" value="ETFQO_UQ-bd"/>
    <property type="match status" value="1"/>
</dbReference>
<comment type="similarity">
    <text evidence="4">Belongs to the ETF-QO/FixC family.</text>
</comment>
<dbReference type="PANTHER" id="PTHR10617:SF107">
    <property type="entry name" value="ELECTRON TRANSFER FLAVOPROTEIN-UBIQUINONE OXIDOREDUCTASE, MITOCHONDRIAL"/>
    <property type="match status" value="1"/>
</dbReference>
<evidence type="ECO:0000256" key="15">
    <source>
        <dbReference type="ARBA" id="ARBA00023075"/>
    </source>
</evidence>
<comment type="subcellular location">
    <subcellularLocation>
        <location evidence="3">Mitochondrion inner membrane</location>
    </subcellularLocation>
</comment>
<evidence type="ECO:0000259" key="21">
    <source>
        <dbReference type="Pfam" id="PF21162"/>
    </source>
</evidence>
<organism evidence="22 23">
    <name type="scientific">Mitosporidium daphniae</name>
    <dbReference type="NCBI Taxonomy" id="1485682"/>
    <lineage>
        <taxon>Eukaryota</taxon>
        <taxon>Fungi</taxon>
        <taxon>Fungi incertae sedis</taxon>
        <taxon>Microsporidia</taxon>
        <taxon>Mitosporidium</taxon>
    </lineage>
</organism>
<evidence type="ECO:0000256" key="1">
    <source>
        <dbReference type="ARBA" id="ARBA00001974"/>
    </source>
</evidence>
<evidence type="ECO:0000256" key="12">
    <source>
        <dbReference type="ARBA" id="ARBA00023002"/>
    </source>
</evidence>
<keyword evidence="14 19" id="KW-0411">Iron-sulfur</keyword>
<keyword evidence="10" id="KW-0809">Transit peptide</keyword>
<evidence type="ECO:0000256" key="19">
    <source>
        <dbReference type="RuleBase" id="RU366068"/>
    </source>
</evidence>
<evidence type="ECO:0000256" key="17">
    <source>
        <dbReference type="ARBA" id="ARBA00023136"/>
    </source>
</evidence>
<keyword evidence="15 19" id="KW-0830">Ubiquinone</keyword>
<dbReference type="Pfam" id="PF05187">
    <property type="entry name" value="Fer4_ETF_QO"/>
    <property type="match status" value="1"/>
</dbReference>
<keyword evidence="13 19" id="KW-0408">Iron</keyword>
<comment type="cofactor">
    <cofactor evidence="19">
        <name>[4Fe-4S] cluster</name>
        <dbReference type="ChEBI" id="CHEBI:49883"/>
    </cofactor>
    <text evidence="19">Binds 1 [4Fe-4S] cluster.</text>
</comment>
<keyword evidence="17" id="KW-0472">Membrane</keyword>
<evidence type="ECO:0000313" key="23">
    <source>
        <dbReference type="Proteomes" id="UP000029725"/>
    </source>
</evidence>
<dbReference type="Proteomes" id="UP000029725">
    <property type="component" value="Unassembled WGS sequence"/>
</dbReference>
<dbReference type="Pfam" id="PF13450">
    <property type="entry name" value="NAD_binding_8"/>
    <property type="match status" value="1"/>
</dbReference>
<dbReference type="InterPro" id="IPR036188">
    <property type="entry name" value="FAD/NAD-bd_sf"/>
</dbReference>
<dbReference type="GO" id="GO:0004174">
    <property type="term" value="F:electron-transferring-flavoprotein dehydrogenase activity"/>
    <property type="evidence" value="ECO:0007669"/>
    <property type="project" value="UniProtKB-UniRule"/>
</dbReference>
<dbReference type="InterPro" id="IPR007859">
    <property type="entry name" value="ETF-QO/FixX_C"/>
</dbReference>
<dbReference type="EC" id="1.5.5.1" evidence="19"/>
<dbReference type="OrthoDB" id="437331at2759"/>
<dbReference type="PANTHER" id="PTHR10617">
    <property type="entry name" value="ELECTRON TRANSFER FLAVOPROTEIN-UBIQUINONE OXIDOREDUCTASE"/>
    <property type="match status" value="1"/>
</dbReference>
<proteinExistence type="inferred from homology"/>
<evidence type="ECO:0000256" key="7">
    <source>
        <dbReference type="ARBA" id="ARBA00022723"/>
    </source>
</evidence>
<feature type="domain" description="ETF-QO/FixX C-terminal" evidence="20">
    <location>
        <begin position="486"/>
        <end position="589"/>
    </location>
</feature>
<comment type="catalytic activity">
    <reaction evidence="18 19">
        <text>a ubiquinone + reduced [electron-transfer flavoprotein] = a ubiquinol + oxidized [electron-transfer flavoprotein] + H(+)</text>
        <dbReference type="Rhea" id="RHEA:24052"/>
        <dbReference type="Rhea" id="RHEA-COMP:9565"/>
        <dbReference type="Rhea" id="RHEA-COMP:9566"/>
        <dbReference type="Rhea" id="RHEA-COMP:10685"/>
        <dbReference type="Rhea" id="RHEA-COMP:10686"/>
        <dbReference type="ChEBI" id="CHEBI:15378"/>
        <dbReference type="ChEBI" id="CHEBI:16389"/>
        <dbReference type="ChEBI" id="CHEBI:17976"/>
        <dbReference type="ChEBI" id="CHEBI:57692"/>
        <dbReference type="ChEBI" id="CHEBI:58307"/>
        <dbReference type="EC" id="1.5.5.1"/>
    </reaction>
</comment>
<comment type="cofactor">
    <cofactor evidence="1 19">
        <name>FAD</name>
        <dbReference type="ChEBI" id="CHEBI:57692"/>
    </cofactor>
</comment>
<dbReference type="FunFam" id="3.30.70.20:FF:000015">
    <property type="entry name" value="Electron transfer flavoprotein-ubiquinone oxidoreductase"/>
    <property type="match status" value="1"/>
</dbReference>
<keyword evidence="11 19" id="KW-0249">Electron transport</keyword>
<dbReference type="GO" id="GO:0005743">
    <property type="term" value="C:mitochondrial inner membrane"/>
    <property type="evidence" value="ECO:0007669"/>
    <property type="project" value="UniProtKB-SubCell"/>
</dbReference>
<dbReference type="EMBL" id="JMKJ01000612">
    <property type="protein sequence ID" value="KGG49949.1"/>
    <property type="molecule type" value="Genomic_DNA"/>
</dbReference>
<name>A0A098VME4_9MICR</name>
<keyword evidence="16" id="KW-0496">Mitochondrion</keyword>
<keyword evidence="9 19" id="KW-0274">FAD</keyword>
<dbReference type="Gene3D" id="3.50.50.60">
    <property type="entry name" value="FAD/NAD(P)-binding domain"/>
    <property type="match status" value="1"/>
</dbReference>
<keyword evidence="7 19" id="KW-0479">Metal-binding</keyword>
<evidence type="ECO:0000256" key="5">
    <source>
        <dbReference type="ARBA" id="ARBA00022448"/>
    </source>
</evidence>
<dbReference type="GO" id="GO:0046872">
    <property type="term" value="F:metal ion binding"/>
    <property type="evidence" value="ECO:0007669"/>
    <property type="project" value="UniProtKB-KW"/>
</dbReference>
<dbReference type="InterPro" id="IPR040156">
    <property type="entry name" value="ETF-QO"/>
</dbReference>
<dbReference type="Gene3D" id="3.30.70.20">
    <property type="match status" value="1"/>
</dbReference>
<evidence type="ECO:0000256" key="11">
    <source>
        <dbReference type="ARBA" id="ARBA00022982"/>
    </source>
</evidence>